<dbReference type="AlphaFoldDB" id="A0A6A5BKK8"/>
<organism evidence="1 2">
    <name type="scientific">Naegleria fowleri</name>
    <name type="common">Brain eating amoeba</name>
    <dbReference type="NCBI Taxonomy" id="5763"/>
    <lineage>
        <taxon>Eukaryota</taxon>
        <taxon>Discoba</taxon>
        <taxon>Heterolobosea</taxon>
        <taxon>Tetramitia</taxon>
        <taxon>Eutetramitia</taxon>
        <taxon>Vahlkampfiidae</taxon>
        <taxon>Naegleria</taxon>
    </lineage>
</organism>
<dbReference type="EMBL" id="VFQX01000050">
    <property type="protein sequence ID" value="KAF0974901.1"/>
    <property type="molecule type" value="Genomic_DNA"/>
</dbReference>
<keyword evidence="2" id="KW-1185">Reference proteome</keyword>
<dbReference type="GeneID" id="68113286"/>
<gene>
    <name evidence="1" type="ORF">FDP41_006068</name>
</gene>
<protein>
    <submittedName>
        <fullName evidence="1">Uncharacterized protein</fullName>
    </submittedName>
</protein>
<dbReference type="RefSeq" id="XP_044559614.1">
    <property type="nucleotide sequence ID" value="XM_044709662.1"/>
</dbReference>
<accession>A0A6A5BKK8</accession>
<evidence type="ECO:0000313" key="1">
    <source>
        <dbReference type="EMBL" id="KAF0974901.1"/>
    </source>
</evidence>
<reference evidence="1 2" key="1">
    <citation type="journal article" date="2019" name="Sci. Rep.">
        <title>Nanopore sequencing improves the draft genome of the human pathogenic amoeba Naegleria fowleri.</title>
        <authorList>
            <person name="Liechti N."/>
            <person name="Schurch N."/>
            <person name="Bruggmann R."/>
            <person name="Wittwer M."/>
        </authorList>
    </citation>
    <scope>NUCLEOTIDE SEQUENCE [LARGE SCALE GENOMIC DNA]</scope>
    <source>
        <strain evidence="1 2">ATCC 30894</strain>
    </source>
</reference>
<evidence type="ECO:0000313" key="2">
    <source>
        <dbReference type="Proteomes" id="UP000444721"/>
    </source>
</evidence>
<dbReference type="Proteomes" id="UP000444721">
    <property type="component" value="Unassembled WGS sequence"/>
</dbReference>
<proteinExistence type="predicted"/>
<dbReference type="VEuPathDB" id="AmoebaDB:FDP41_006068"/>
<comment type="caution">
    <text evidence="1">The sequence shown here is derived from an EMBL/GenBank/DDBJ whole genome shotgun (WGS) entry which is preliminary data.</text>
</comment>
<name>A0A6A5BKK8_NAEFO</name>
<sequence>MFNSACKSGASSLFKSGLFKKTSSRAASSIFKKNSSFGRISSSSSACFFSTSNSVVSGCLNFPSSLASSWNGMNFNNLCVRGLNHHNGIATGQQVLLIGAPDDDA</sequence>